<evidence type="ECO:0000256" key="2">
    <source>
        <dbReference type="ARBA" id="ARBA00022692"/>
    </source>
</evidence>
<evidence type="ECO:0000313" key="12">
    <source>
        <dbReference type="Proteomes" id="UP000663829"/>
    </source>
</evidence>
<feature type="domain" description="G-protein coupled receptors family 1 profile" evidence="9">
    <location>
        <begin position="45"/>
        <end position="485"/>
    </location>
</feature>
<dbReference type="PANTHER" id="PTHR24243">
    <property type="entry name" value="G-PROTEIN COUPLED RECEPTOR"/>
    <property type="match status" value="1"/>
</dbReference>
<dbReference type="PANTHER" id="PTHR24243:SF230">
    <property type="entry name" value="G-PROTEIN COUPLED RECEPTORS FAMILY 1 PROFILE DOMAIN-CONTAINING PROTEIN"/>
    <property type="match status" value="1"/>
</dbReference>
<dbReference type="AlphaFoldDB" id="A0A814RLW9"/>
<evidence type="ECO:0000256" key="7">
    <source>
        <dbReference type="ARBA" id="ARBA00023224"/>
    </source>
</evidence>
<dbReference type="InterPro" id="IPR017452">
    <property type="entry name" value="GPCR_Rhodpsn_7TM"/>
</dbReference>
<dbReference type="GO" id="GO:0004930">
    <property type="term" value="F:G protein-coupled receptor activity"/>
    <property type="evidence" value="ECO:0007669"/>
    <property type="project" value="UniProtKB-KW"/>
</dbReference>
<feature type="transmembrane region" description="Helical" evidence="8">
    <location>
        <begin position="23"/>
        <end position="53"/>
    </location>
</feature>
<dbReference type="OrthoDB" id="10028321at2759"/>
<feature type="transmembrane region" description="Helical" evidence="8">
    <location>
        <begin position="468"/>
        <end position="488"/>
    </location>
</feature>
<proteinExistence type="predicted"/>
<dbReference type="Gene3D" id="1.20.1070.10">
    <property type="entry name" value="Rhodopsin 7-helix transmembrane proteins"/>
    <property type="match status" value="2"/>
</dbReference>
<keyword evidence="5 8" id="KW-0472">Membrane</keyword>
<dbReference type="GO" id="GO:0005886">
    <property type="term" value="C:plasma membrane"/>
    <property type="evidence" value="ECO:0007669"/>
    <property type="project" value="TreeGrafter"/>
</dbReference>
<name>A0A814RLW9_9BILA</name>
<keyword evidence="12" id="KW-1185">Reference proteome</keyword>
<dbReference type="EMBL" id="CAJNOQ010006415">
    <property type="protein sequence ID" value="CAF1134351.1"/>
    <property type="molecule type" value="Genomic_DNA"/>
</dbReference>
<sequence length="502" mass="57239">MGYIENITVENSSLTISSSSSSLIIIALWPIRIACPILILLCPIANLLCIRVFQSKEYEKSSSKYYFIWIAIFDTIYVMVTAPLIFLITFEIYILNKGIILCKLIVFLNYLSCQISAGLLACLSIDRLLATSFFSLYRYNCSPHISFIVCIVVIIIMSVVNSHYLIGYNIDIKGFCVPEPLWYRTIYYRLKVVYLLSYSIIPFSIITVCNLFISIGVCKTKAKFRRKYSKILSHKTLSCEHPLTKAPVTATHISSMFDQVFIPSPIHTDKDSETKHFLSFKRYSSRAMKIDNHTRPHEINVLMKRKKEFVNKTTDTNDDWELSALTSNKLILNDIEQSQKSATISVDDNSIRSTIDIDHSKSFSSKQLSSQLPSLPVSLPSSPTLSSAICYRSSLESRGSATHFKAPLNAQSSTSSAKMCMQLQITISLLAISISFIFCTLPNCISTIMIESNTNDNRTREFWQAMNYFSLVPLLITHSVNFIFYYLSSHMFRDRFKKLYIE</sequence>
<feature type="transmembrane region" description="Helical" evidence="8">
    <location>
        <begin position="98"/>
        <end position="123"/>
    </location>
</feature>
<evidence type="ECO:0000313" key="10">
    <source>
        <dbReference type="EMBL" id="CAF1134351.1"/>
    </source>
</evidence>
<protein>
    <recommendedName>
        <fullName evidence="9">G-protein coupled receptors family 1 profile domain-containing protein</fullName>
    </recommendedName>
</protein>
<keyword evidence="2 8" id="KW-0812">Transmembrane</keyword>
<evidence type="ECO:0000313" key="11">
    <source>
        <dbReference type="EMBL" id="CAF3898131.1"/>
    </source>
</evidence>
<reference evidence="10" key="1">
    <citation type="submission" date="2021-02" db="EMBL/GenBank/DDBJ databases">
        <authorList>
            <person name="Nowell W R."/>
        </authorList>
    </citation>
    <scope>NUCLEOTIDE SEQUENCE</scope>
</reference>
<keyword evidence="6" id="KW-0675">Receptor</keyword>
<feature type="transmembrane region" description="Helical" evidence="8">
    <location>
        <begin position="425"/>
        <end position="448"/>
    </location>
</feature>
<gene>
    <name evidence="10" type="ORF">GPM918_LOCUS20360</name>
    <name evidence="11" type="ORF">SRO942_LOCUS20357</name>
</gene>
<evidence type="ECO:0000259" key="9">
    <source>
        <dbReference type="PROSITE" id="PS50262"/>
    </source>
</evidence>
<evidence type="ECO:0000256" key="8">
    <source>
        <dbReference type="SAM" id="Phobius"/>
    </source>
</evidence>
<feature type="transmembrane region" description="Helical" evidence="8">
    <location>
        <begin position="144"/>
        <end position="166"/>
    </location>
</feature>
<dbReference type="Pfam" id="PF00001">
    <property type="entry name" value="7tm_1"/>
    <property type="match status" value="1"/>
</dbReference>
<dbReference type="PROSITE" id="PS50262">
    <property type="entry name" value="G_PROTEIN_RECEP_F1_2"/>
    <property type="match status" value="1"/>
</dbReference>
<dbReference type="EMBL" id="CAJOBC010006415">
    <property type="protein sequence ID" value="CAF3898131.1"/>
    <property type="molecule type" value="Genomic_DNA"/>
</dbReference>
<dbReference type="InterPro" id="IPR000276">
    <property type="entry name" value="GPCR_Rhodpsn"/>
</dbReference>
<evidence type="ECO:0000256" key="6">
    <source>
        <dbReference type="ARBA" id="ARBA00023170"/>
    </source>
</evidence>
<accession>A0A814RLW9</accession>
<evidence type="ECO:0000256" key="5">
    <source>
        <dbReference type="ARBA" id="ARBA00023136"/>
    </source>
</evidence>
<evidence type="ECO:0000256" key="3">
    <source>
        <dbReference type="ARBA" id="ARBA00022989"/>
    </source>
</evidence>
<keyword evidence="3 8" id="KW-1133">Transmembrane helix</keyword>
<comment type="caution">
    <text evidence="10">The sequence shown here is derived from an EMBL/GenBank/DDBJ whole genome shotgun (WGS) entry which is preliminary data.</text>
</comment>
<dbReference type="SUPFAM" id="SSF81321">
    <property type="entry name" value="Family A G protein-coupled receptor-like"/>
    <property type="match status" value="1"/>
</dbReference>
<feature type="transmembrane region" description="Helical" evidence="8">
    <location>
        <begin position="65"/>
        <end position="86"/>
    </location>
</feature>
<dbReference type="Proteomes" id="UP000663829">
    <property type="component" value="Unassembled WGS sequence"/>
</dbReference>
<keyword evidence="4" id="KW-0297">G-protein coupled receptor</keyword>
<dbReference type="Proteomes" id="UP000681722">
    <property type="component" value="Unassembled WGS sequence"/>
</dbReference>
<evidence type="ECO:0000256" key="4">
    <source>
        <dbReference type="ARBA" id="ARBA00023040"/>
    </source>
</evidence>
<organism evidence="10 12">
    <name type="scientific">Didymodactylos carnosus</name>
    <dbReference type="NCBI Taxonomy" id="1234261"/>
    <lineage>
        <taxon>Eukaryota</taxon>
        <taxon>Metazoa</taxon>
        <taxon>Spiralia</taxon>
        <taxon>Gnathifera</taxon>
        <taxon>Rotifera</taxon>
        <taxon>Eurotatoria</taxon>
        <taxon>Bdelloidea</taxon>
        <taxon>Philodinida</taxon>
        <taxon>Philodinidae</taxon>
        <taxon>Didymodactylos</taxon>
    </lineage>
</organism>
<evidence type="ECO:0000256" key="1">
    <source>
        <dbReference type="ARBA" id="ARBA00004141"/>
    </source>
</evidence>
<feature type="transmembrane region" description="Helical" evidence="8">
    <location>
        <begin position="192"/>
        <end position="218"/>
    </location>
</feature>
<comment type="subcellular location">
    <subcellularLocation>
        <location evidence="1">Membrane</location>
        <topology evidence="1">Multi-pass membrane protein</topology>
    </subcellularLocation>
</comment>
<keyword evidence="7" id="KW-0807">Transducer</keyword>